<feature type="region of interest" description="Disordered" evidence="1">
    <location>
        <begin position="1"/>
        <end position="30"/>
    </location>
</feature>
<comment type="caution">
    <text evidence="3">The sequence shown here is derived from an EMBL/GenBank/DDBJ whole genome shotgun (WGS) entry which is preliminary data.</text>
</comment>
<keyword evidence="2" id="KW-0472">Membrane</keyword>
<evidence type="ECO:0000313" key="4">
    <source>
        <dbReference type="Proteomes" id="UP000036850"/>
    </source>
</evidence>
<evidence type="ECO:0000256" key="2">
    <source>
        <dbReference type="SAM" id="Phobius"/>
    </source>
</evidence>
<protein>
    <submittedName>
        <fullName evidence="3">Uncharacterized protein</fullName>
    </submittedName>
</protein>
<reference evidence="4" key="1">
    <citation type="submission" date="2015-07" db="EMBL/GenBank/DDBJ databases">
        <title>Draft genome sequence of a Pseudoalteromonas rubra strain, OCN096, isolated from Kaneohe Bay, Oahu, Hawaii.</title>
        <authorList>
            <person name="Beurmann S."/>
            <person name="Ushijima B."/>
            <person name="Belcaid M."/>
            <person name="Callahan S.M."/>
            <person name="Aeby G.S."/>
        </authorList>
    </citation>
    <scope>NUCLEOTIDE SEQUENCE [LARGE SCALE GENOMIC DNA]</scope>
    <source>
        <strain evidence="4">OCN096</strain>
    </source>
</reference>
<feature type="transmembrane region" description="Helical" evidence="2">
    <location>
        <begin position="117"/>
        <end position="135"/>
    </location>
</feature>
<dbReference type="EMBL" id="LFZX01000025">
    <property type="protein sequence ID" value="KNC68355.1"/>
    <property type="molecule type" value="Genomic_DNA"/>
</dbReference>
<feature type="transmembrane region" description="Helical" evidence="2">
    <location>
        <begin position="53"/>
        <end position="71"/>
    </location>
</feature>
<keyword evidence="2" id="KW-1133">Transmembrane helix</keyword>
<feature type="compositionally biased region" description="Low complexity" evidence="1">
    <location>
        <begin position="18"/>
        <end position="30"/>
    </location>
</feature>
<sequence length="186" mass="21051">MHGSIEVKSRKRGIAMQSNSSTENESNNITRENNNMHDFIEKGAPPVPLWKTWGLRIIFAAMVIVLGSKQLNYILEGASEWNNWRGLGHSMLVTLAVLAIGGVFRPLAFLPIMIFEIAWKLVWLTVVALPSFLAGQDVPGIVNAKSSIIGICVLIVLIPWKYVWWRYVTLPIEPWRRKKQINDKTS</sequence>
<feature type="transmembrane region" description="Helical" evidence="2">
    <location>
        <begin position="147"/>
        <end position="168"/>
    </location>
</feature>
<dbReference type="AlphaFoldDB" id="A0A0L0EVE7"/>
<evidence type="ECO:0000256" key="1">
    <source>
        <dbReference type="SAM" id="MobiDB-lite"/>
    </source>
</evidence>
<dbReference type="Proteomes" id="UP000036850">
    <property type="component" value="Unassembled WGS sequence"/>
</dbReference>
<evidence type="ECO:0000313" key="3">
    <source>
        <dbReference type="EMBL" id="KNC68355.1"/>
    </source>
</evidence>
<proteinExistence type="predicted"/>
<organism evidence="3 4">
    <name type="scientific">Pseudoalteromonas rubra</name>
    <dbReference type="NCBI Taxonomy" id="43658"/>
    <lineage>
        <taxon>Bacteria</taxon>
        <taxon>Pseudomonadati</taxon>
        <taxon>Pseudomonadota</taxon>
        <taxon>Gammaproteobacteria</taxon>
        <taxon>Alteromonadales</taxon>
        <taxon>Pseudoalteromonadaceae</taxon>
        <taxon>Pseudoalteromonas</taxon>
    </lineage>
</organism>
<gene>
    <name evidence="3" type="ORF">AC626_05080</name>
</gene>
<accession>A0A0L0EVE7</accession>
<feature type="transmembrane region" description="Helical" evidence="2">
    <location>
        <begin position="91"/>
        <end position="110"/>
    </location>
</feature>
<name>A0A0L0EVE7_9GAMM</name>
<dbReference type="PATRIC" id="fig|43658.6.peg.1079"/>
<keyword evidence="2" id="KW-0812">Transmembrane</keyword>